<gene>
    <name evidence="2" type="ORF">A2U01_0006694</name>
</gene>
<dbReference type="Proteomes" id="UP000265520">
    <property type="component" value="Unassembled WGS sequence"/>
</dbReference>
<proteinExistence type="predicted"/>
<evidence type="ECO:0000313" key="2">
    <source>
        <dbReference type="EMBL" id="MCH85842.1"/>
    </source>
</evidence>
<organism evidence="2 3">
    <name type="scientific">Trifolium medium</name>
    <dbReference type="NCBI Taxonomy" id="97028"/>
    <lineage>
        <taxon>Eukaryota</taxon>
        <taxon>Viridiplantae</taxon>
        <taxon>Streptophyta</taxon>
        <taxon>Embryophyta</taxon>
        <taxon>Tracheophyta</taxon>
        <taxon>Spermatophyta</taxon>
        <taxon>Magnoliopsida</taxon>
        <taxon>eudicotyledons</taxon>
        <taxon>Gunneridae</taxon>
        <taxon>Pentapetalae</taxon>
        <taxon>rosids</taxon>
        <taxon>fabids</taxon>
        <taxon>Fabales</taxon>
        <taxon>Fabaceae</taxon>
        <taxon>Papilionoideae</taxon>
        <taxon>50 kb inversion clade</taxon>
        <taxon>NPAAA clade</taxon>
        <taxon>Hologalegina</taxon>
        <taxon>IRL clade</taxon>
        <taxon>Trifolieae</taxon>
        <taxon>Trifolium</taxon>
    </lineage>
</organism>
<accession>A0A392MEB5</accession>
<name>A0A392MEB5_9FABA</name>
<sequence length="98" mass="10644">MQSVSGGQFSSIPKAMLDMLAKMTLEEENEDNEQPADTTRPTSDPKEAATSSHQQSPSIAKRKFQIFQGPHQFQPVPAATSQIQTIQASLVDQASQGQ</sequence>
<evidence type="ECO:0000256" key="1">
    <source>
        <dbReference type="SAM" id="MobiDB-lite"/>
    </source>
</evidence>
<evidence type="ECO:0000313" key="3">
    <source>
        <dbReference type="Proteomes" id="UP000265520"/>
    </source>
</evidence>
<dbReference type="AlphaFoldDB" id="A0A392MEB5"/>
<dbReference type="EMBL" id="LXQA010009230">
    <property type="protein sequence ID" value="MCH85842.1"/>
    <property type="molecule type" value="Genomic_DNA"/>
</dbReference>
<comment type="caution">
    <text evidence="2">The sequence shown here is derived from an EMBL/GenBank/DDBJ whole genome shotgun (WGS) entry which is preliminary data.</text>
</comment>
<feature type="region of interest" description="Disordered" evidence="1">
    <location>
        <begin position="20"/>
        <end position="82"/>
    </location>
</feature>
<protein>
    <submittedName>
        <fullName evidence="2">Uncharacterized protein</fullName>
    </submittedName>
</protein>
<reference evidence="2 3" key="1">
    <citation type="journal article" date="2018" name="Front. Plant Sci.">
        <title>Red Clover (Trifolium pratense) and Zigzag Clover (T. medium) - A Picture of Genomic Similarities and Differences.</title>
        <authorList>
            <person name="Dluhosova J."/>
            <person name="Istvanek J."/>
            <person name="Nedelnik J."/>
            <person name="Repkova J."/>
        </authorList>
    </citation>
    <scope>NUCLEOTIDE SEQUENCE [LARGE SCALE GENOMIC DNA]</scope>
    <source>
        <strain evidence="3">cv. 10/8</strain>
        <tissue evidence="2">Leaf</tissue>
    </source>
</reference>
<keyword evidence="3" id="KW-1185">Reference proteome</keyword>
<feature type="compositionally biased region" description="Polar residues" evidence="1">
    <location>
        <begin position="49"/>
        <end position="58"/>
    </location>
</feature>